<evidence type="ECO:0000256" key="1">
    <source>
        <dbReference type="ARBA" id="ARBA00022603"/>
    </source>
</evidence>
<organism evidence="5 6">
    <name type="scientific">Tetrapyrgos nigripes</name>
    <dbReference type="NCBI Taxonomy" id="182062"/>
    <lineage>
        <taxon>Eukaryota</taxon>
        <taxon>Fungi</taxon>
        <taxon>Dikarya</taxon>
        <taxon>Basidiomycota</taxon>
        <taxon>Agaricomycotina</taxon>
        <taxon>Agaricomycetes</taxon>
        <taxon>Agaricomycetidae</taxon>
        <taxon>Agaricales</taxon>
        <taxon>Marasmiineae</taxon>
        <taxon>Marasmiaceae</taxon>
        <taxon>Tetrapyrgos</taxon>
    </lineage>
</organism>
<dbReference type="PROSITE" id="PS01184">
    <property type="entry name" value="UBIE_2"/>
    <property type="match status" value="1"/>
</dbReference>
<dbReference type="Pfam" id="PF13649">
    <property type="entry name" value="Methyltransf_25"/>
    <property type="match status" value="1"/>
</dbReference>
<dbReference type="InterPro" id="IPR029063">
    <property type="entry name" value="SAM-dependent_MTases_sf"/>
</dbReference>
<evidence type="ECO:0000256" key="2">
    <source>
        <dbReference type="ARBA" id="ARBA00022679"/>
    </source>
</evidence>
<dbReference type="GO" id="GO:0008168">
    <property type="term" value="F:methyltransferase activity"/>
    <property type="evidence" value="ECO:0007669"/>
    <property type="project" value="UniProtKB-KW"/>
</dbReference>
<dbReference type="EMBL" id="JAACJM010000015">
    <property type="protein sequence ID" value="KAF5368378.1"/>
    <property type="molecule type" value="Genomic_DNA"/>
</dbReference>
<comment type="caution">
    <text evidence="5">The sequence shown here is derived from an EMBL/GenBank/DDBJ whole genome shotgun (WGS) entry which is preliminary data.</text>
</comment>
<reference evidence="5 6" key="1">
    <citation type="journal article" date="2020" name="ISME J.">
        <title>Uncovering the hidden diversity of litter-decomposition mechanisms in mushroom-forming fungi.</title>
        <authorList>
            <person name="Floudas D."/>
            <person name="Bentzer J."/>
            <person name="Ahren D."/>
            <person name="Johansson T."/>
            <person name="Persson P."/>
            <person name="Tunlid A."/>
        </authorList>
    </citation>
    <scope>NUCLEOTIDE SEQUENCE [LARGE SCALE GENOMIC DNA]</scope>
    <source>
        <strain evidence="5 6">CBS 291.85</strain>
    </source>
</reference>
<dbReference type="Gene3D" id="3.40.50.150">
    <property type="entry name" value="Vaccinia Virus protein VP39"/>
    <property type="match status" value="1"/>
</dbReference>
<evidence type="ECO:0000313" key="5">
    <source>
        <dbReference type="EMBL" id="KAF5368378.1"/>
    </source>
</evidence>
<protein>
    <recommendedName>
        <fullName evidence="4">Methyltransferase domain-containing protein</fullName>
    </recommendedName>
</protein>
<keyword evidence="2" id="KW-0808">Transferase</keyword>
<keyword evidence="6" id="KW-1185">Reference proteome</keyword>
<dbReference type="Proteomes" id="UP000559256">
    <property type="component" value="Unassembled WGS sequence"/>
</dbReference>
<accession>A0A8H5LSZ6</accession>
<dbReference type="CDD" id="cd02440">
    <property type="entry name" value="AdoMet_MTases"/>
    <property type="match status" value="1"/>
</dbReference>
<dbReference type="InterPro" id="IPR041698">
    <property type="entry name" value="Methyltransf_25"/>
</dbReference>
<dbReference type="OrthoDB" id="184880at2759"/>
<dbReference type="GO" id="GO:0032259">
    <property type="term" value="P:methylation"/>
    <property type="evidence" value="ECO:0007669"/>
    <property type="project" value="UniProtKB-KW"/>
</dbReference>
<sequence>MKPIDTNDAVQSSSPETYLYVRSQNEEERKRLNKQYNFMKHQFREGRLVHDPSLVLSPDVSILDVGVGTGAWLLDMAKVLPSTANLYGVDISLDLVPDVVGYFPNLHLSQHPVTSLPAEWTNKFDLVNQSLLFLGLTKDAWPKALSELFRVLKPGGRLQLLEASIEHWHARPGSADHKMECMGRRLYKKHSLFEDLSSKMSPLLSAVGFREVTVDLKGIPVGPEAGNAGREGSETLSLAMSQLKGIVMQYSGLGVVGSEEEFDHIVCEQKREWDEGVNTLGLTYFISCARKPRSSKL</sequence>
<dbReference type="SUPFAM" id="SSF53335">
    <property type="entry name" value="S-adenosyl-L-methionine-dependent methyltransferases"/>
    <property type="match status" value="1"/>
</dbReference>
<dbReference type="PANTHER" id="PTHR43591:SF105">
    <property type="entry name" value="METHYLTRANSFERASE DOMAIN-CONTAINING PROTEIN-RELATED"/>
    <property type="match status" value="1"/>
</dbReference>
<dbReference type="PANTHER" id="PTHR43591">
    <property type="entry name" value="METHYLTRANSFERASE"/>
    <property type="match status" value="1"/>
</dbReference>
<feature type="domain" description="Methyltransferase" evidence="4">
    <location>
        <begin position="62"/>
        <end position="156"/>
    </location>
</feature>
<dbReference type="InterPro" id="IPR023576">
    <property type="entry name" value="UbiE/COQ5_MeTrFase_CS"/>
</dbReference>
<dbReference type="AlphaFoldDB" id="A0A8H5LSZ6"/>
<keyword evidence="3" id="KW-0949">S-adenosyl-L-methionine</keyword>
<evidence type="ECO:0000259" key="4">
    <source>
        <dbReference type="Pfam" id="PF13649"/>
    </source>
</evidence>
<keyword evidence="1" id="KW-0489">Methyltransferase</keyword>
<name>A0A8H5LSZ6_9AGAR</name>
<evidence type="ECO:0000313" key="6">
    <source>
        <dbReference type="Proteomes" id="UP000559256"/>
    </source>
</evidence>
<proteinExistence type="predicted"/>
<evidence type="ECO:0000256" key="3">
    <source>
        <dbReference type="ARBA" id="ARBA00022691"/>
    </source>
</evidence>
<gene>
    <name evidence="5" type="ORF">D9758_002469</name>
</gene>